<reference evidence="2 3" key="1">
    <citation type="submission" date="2019-03" db="EMBL/GenBank/DDBJ databases">
        <title>First draft genome of Liparis tanakae, snailfish: a comprehensive survey of snailfish specific genes.</title>
        <authorList>
            <person name="Kim W."/>
            <person name="Song I."/>
            <person name="Jeong J.-H."/>
            <person name="Kim D."/>
            <person name="Kim S."/>
            <person name="Ryu S."/>
            <person name="Song J.Y."/>
            <person name="Lee S.K."/>
        </authorList>
    </citation>
    <scope>NUCLEOTIDE SEQUENCE [LARGE SCALE GENOMIC DNA]</scope>
    <source>
        <tissue evidence="2">Muscle</tissue>
    </source>
</reference>
<evidence type="ECO:0000313" key="3">
    <source>
        <dbReference type="Proteomes" id="UP000314294"/>
    </source>
</evidence>
<dbReference type="AlphaFoldDB" id="A0A4Z2FYJ7"/>
<accession>A0A4Z2FYJ7</accession>
<sequence>MNPGPHKHGERRPPLPHLVPRPQSLRPPEEEEERRVLCTMNMLKSTGLKIPGRGPKHSSPVGRASAGGTSSPVIPKDTPSERHSVVGVWEAAPSGSRFMLTVEFQGGRNTGSV</sequence>
<organism evidence="2 3">
    <name type="scientific">Liparis tanakae</name>
    <name type="common">Tanaka's snailfish</name>
    <dbReference type="NCBI Taxonomy" id="230148"/>
    <lineage>
        <taxon>Eukaryota</taxon>
        <taxon>Metazoa</taxon>
        <taxon>Chordata</taxon>
        <taxon>Craniata</taxon>
        <taxon>Vertebrata</taxon>
        <taxon>Euteleostomi</taxon>
        <taxon>Actinopterygii</taxon>
        <taxon>Neopterygii</taxon>
        <taxon>Teleostei</taxon>
        <taxon>Neoteleostei</taxon>
        <taxon>Acanthomorphata</taxon>
        <taxon>Eupercaria</taxon>
        <taxon>Perciformes</taxon>
        <taxon>Cottioidei</taxon>
        <taxon>Cottales</taxon>
        <taxon>Liparidae</taxon>
        <taxon>Liparis</taxon>
    </lineage>
</organism>
<feature type="region of interest" description="Disordered" evidence="1">
    <location>
        <begin position="1"/>
        <end position="82"/>
    </location>
</feature>
<dbReference type="EMBL" id="SRLO01000814">
    <property type="protein sequence ID" value="TNN45980.1"/>
    <property type="molecule type" value="Genomic_DNA"/>
</dbReference>
<gene>
    <name evidence="2" type="ORF">EYF80_043789</name>
</gene>
<proteinExistence type="predicted"/>
<dbReference type="Proteomes" id="UP000314294">
    <property type="component" value="Unassembled WGS sequence"/>
</dbReference>
<name>A0A4Z2FYJ7_9TELE</name>
<keyword evidence="3" id="KW-1185">Reference proteome</keyword>
<feature type="compositionally biased region" description="Basic residues" evidence="1">
    <location>
        <begin position="1"/>
        <end position="10"/>
    </location>
</feature>
<protein>
    <submittedName>
        <fullName evidence="2">Uncharacterized protein</fullName>
    </submittedName>
</protein>
<comment type="caution">
    <text evidence="2">The sequence shown here is derived from an EMBL/GenBank/DDBJ whole genome shotgun (WGS) entry which is preliminary data.</text>
</comment>
<evidence type="ECO:0000256" key="1">
    <source>
        <dbReference type="SAM" id="MobiDB-lite"/>
    </source>
</evidence>
<evidence type="ECO:0000313" key="2">
    <source>
        <dbReference type="EMBL" id="TNN45980.1"/>
    </source>
</evidence>